<feature type="region of interest" description="Disordered" evidence="1">
    <location>
        <begin position="256"/>
        <end position="314"/>
    </location>
</feature>
<feature type="compositionally biased region" description="Basic and acidic residues" evidence="1">
    <location>
        <begin position="270"/>
        <end position="283"/>
    </location>
</feature>
<dbReference type="OrthoDB" id="5968268at2759"/>
<evidence type="ECO:0000313" key="4">
    <source>
        <dbReference type="EMBL" id="PFX32057.1"/>
    </source>
</evidence>
<dbReference type="Gene3D" id="2.60.120.740">
    <property type="match status" value="1"/>
</dbReference>
<feature type="chain" id="PRO_5012812357" evidence="2">
    <location>
        <begin position="35"/>
        <end position="314"/>
    </location>
</feature>
<dbReference type="GO" id="GO:0030246">
    <property type="term" value="F:carbohydrate binding"/>
    <property type="evidence" value="ECO:0007669"/>
    <property type="project" value="InterPro"/>
</dbReference>
<feature type="signal peptide" evidence="2">
    <location>
        <begin position="1"/>
        <end position="34"/>
    </location>
</feature>
<dbReference type="InterPro" id="IPR000922">
    <property type="entry name" value="Lectin_gal-bd_dom"/>
</dbReference>
<evidence type="ECO:0000313" key="5">
    <source>
        <dbReference type="Proteomes" id="UP000225706"/>
    </source>
</evidence>
<keyword evidence="2" id="KW-0732">Signal</keyword>
<evidence type="ECO:0000256" key="1">
    <source>
        <dbReference type="SAM" id="MobiDB-lite"/>
    </source>
</evidence>
<accession>A0A2B4SU90</accession>
<dbReference type="InterPro" id="IPR043159">
    <property type="entry name" value="Lectin_gal-bd_sf"/>
</dbReference>
<feature type="domain" description="SUEL-type lectin" evidence="3">
    <location>
        <begin position="57"/>
        <end position="152"/>
    </location>
</feature>
<organism evidence="4 5">
    <name type="scientific">Stylophora pistillata</name>
    <name type="common">Smooth cauliflower coral</name>
    <dbReference type="NCBI Taxonomy" id="50429"/>
    <lineage>
        <taxon>Eukaryota</taxon>
        <taxon>Metazoa</taxon>
        <taxon>Cnidaria</taxon>
        <taxon>Anthozoa</taxon>
        <taxon>Hexacorallia</taxon>
        <taxon>Scleractinia</taxon>
        <taxon>Astrocoeniina</taxon>
        <taxon>Pocilloporidae</taxon>
        <taxon>Stylophora</taxon>
    </lineage>
</organism>
<protein>
    <submittedName>
        <fullName evidence="4">Latrophilin-1</fullName>
    </submittedName>
</protein>
<dbReference type="Proteomes" id="UP000225706">
    <property type="component" value="Unassembled WGS sequence"/>
</dbReference>
<evidence type="ECO:0000256" key="2">
    <source>
        <dbReference type="SAM" id="SignalP"/>
    </source>
</evidence>
<feature type="region of interest" description="Disordered" evidence="1">
    <location>
        <begin position="174"/>
        <end position="244"/>
    </location>
</feature>
<feature type="compositionally biased region" description="Polar residues" evidence="1">
    <location>
        <begin position="211"/>
        <end position="233"/>
    </location>
</feature>
<feature type="compositionally biased region" description="Basic and acidic residues" evidence="1">
    <location>
        <begin position="302"/>
        <end position="314"/>
    </location>
</feature>
<dbReference type="EMBL" id="LSMT01000027">
    <property type="protein sequence ID" value="PFX32057.1"/>
    <property type="molecule type" value="Genomic_DNA"/>
</dbReference>
<proteinExistence type="predicted"/>
<name>A0A2B4SU90_STYPI</name>
<dbReference type="CDD" id="cd22838">
    <property type="entry name" value="Gal_Rha_Lectin_nemgal"/>
    <property type="match status" value="1"/>
</dbReference>
<dbReference type="PANTHER" id="PTHR46780">
    <property type="entry name" value="PROTEIN EVA-1"/>
    <property type="match status" value="1"/>
</dbReference>
<comment type="caution">
    <text evidence="4">The sequence shown here is derived from an EMBL/GenBank/DDBJ whole genome shotgun (WGS) entry which is preliminary data.</text>
</comment>
<reference evidence="5" key="1">
    <citation type="journal article" date="2017" name="bioRxiv">
        <title>Comparative analysis of the genomes of Stylophora pistillata and Acropora digitifera provides evidence for extensive differences between species of corals.</title>
        <authorList>
            <person name="Voolstra C.R."/>
            <person name="Li Y."/>
            <person name="Liew Y.J."/>
            <person name="Baumgarten S."/>
            <person name="Zoccola D."/>
            <person name="Flot J.-F."/>
            <person name="Tambutte S."/>
            <person name="Allemand D."/>
            <person name="Aranda M."/>
        </authorList>
    </citation>
    <scope>NUCLEOTIDE SEQUENCE [LARGE SCALE GENOMIC DNA]</scope>
</reference>
<evidence type="ECO:0000259" key="3">
    <source>
        <dbReference type="PROSITE" id="PS50228"/>
    </source>
</evidence>
<sequence>MRLFFRCKRPSLVSPMESSWWLTLWICCLYVVYGAPNPGSLKSAEPPGAMKVKNEVVCEGQKAYVQCPSPFDDLAIVETMYGRKDPKICVHPSIPSSAVCQEQETQVKAQIVGLCEGEHACEVAANNNFLAKAGTTICPDVYKYLEIKYRCTPRTYYPNVDSASENSQSVNEVITGGMGGVTSSTSVSTETSSSSSSSSVPEITVQEHENSQPITTATSQASVTPVDTHNTPAVGSDVTEEFTQPQATTDVITETFPANAASSQSAEVNETYKKSETPMRPEESGEEPSGEQSASGDWNEVEEQRDVIYDAEIR</sequence>
<gene>
    <name evidence="4" type="primary">Lphn1</name>
    <name evidence="4" type="ORF">AWC38_SpisGene3050</name>
</gene>
<dbReference type="PROSITE" id="PS50228">
    <property type="entry name" value="SUEL_LECTIN"/>
    <property type="match status" value="1"/>
</dbReference>
<keyword evidence="5" id="KW-1185">Reference proteome</keyword>
<feature type="compositionally biased region" description="Low complexity" evidence="1">
    <location>
        <begin position="181"/>
        <end position="200"/>
    </location>
</feature>
<dbReference type="Pfam" id="PF02140">
    <property type="entry name" value="SUEL_Lectin"/>
    <property type="match status" value="1"/>
</dbReference>
<dbReference type="AlphaFoldDB" id="A0A2B4SU90"/>
<dbReference type="STRING" id="50429.A0A2B4SU90"/>